<organism evidence="3 4">
    <name type="scientific">Acinetobacter larvae</name>
    <dbReference type="NCBI Taxonomy" id="1789224"/>
    <lineage>
        <taxon>Bacteria</taxon>
        <taxon>Pseudomonadati</taxon>
        <taxon>Pseudomonadota</taxon>
        <taxon>Gammaproteobacteria</taxon>
        <taxon>Moraxellales</taxon>
        <taxon>Moraxellaceae</taxon>
        <taxon>Acinetobacter</taxon>
    </lineage>
</organism>
<proteinExistence type="predicted"/>
<dbReference type="KEGG" id="ala:BFG52_11185"/>
<dbReference type="AlphaFoldDB" id="A0A1B2M440"/>
<keyword evidence="3" id="KW-0378">Hydrolase</keyword>
<dbReference type="RefSeq" id="WP_067559480.1">
    <property type="nucleotide sequence ID" value="NZ_CP016895.1"/>
</dbReference>
<dbReference type="GO" id="GO:0016787">
    <property type="term" value="F:hydrolase activity"/>
    <property type="evidence" value="ECO:0007669"/>
    <property type="project" value="UniProtKB-KW"/>
</dbReference>
<dbReference type="Pfam" id="PF00561">
    <property type="entry name" value="Abhydrolase_1"/>
    <property type="match status" value="1"/>
</dbReference>
<keyword evidence="1" id="KW-1133">Transmembrane helix</keyword>
<dbReference type="GO" id="GO:0016020">
    <property type="term" value="C:membrane"/>
    <property type="evidence" value="ECO:0007669"/>
    <property type="project" value="TreeGrafter"/>
</dbReference>
<dbReference type="Proteomes" id="UP000093391">
    <property type="component" value="Chromosome"/>
</dbReference>
<dbReference type="PANTHER" id="PTHR43798:SF33">
    <property type="entry name" value="HYDROLASE, PUTATIVE (AFU_ORTHOLOGUE AFUA_2G14860)-RELATED"/>
    <property type="match status" value="1"/>
</dbReference>
<evidence type="ECO:0000256" key="1">
    <source>
        <dbReference type="SAM" id="Phobius"/>
    </source>
</evidence>
<evidence type="ECO:0000259" key="2">
    <source>
        <dbReference type="Pfam" id="PF00561"/>
    </source>
</evidence>
<keyword evidence="1" id="KW-0472">Membrane</keyword>
<keyword evidence="4" id="KW-1185">Reference proteome</keyword>
<feature type="domain" description="AB hydrolase-1" evidence="2">
    <location>
        <begin position="34"/>
        <end position="258"/>
    </location>
</feature>
<gene>
    <name evidence="3" type="ORF">BFG52_11185</name>
</gene>
<dbReference type="OrthoDB" id="9780765at2"/>
<evidence type="ECO:0000313" key="4">
    <source>
        <dbReference type="Proteomes" id="UP000093391"/>
    </source>
</evidence>
<dbReference type="InterPro" id="IPR050266">
    <property type="entry name" value="AB_hydrolase_sf"/>
</dbReference>
<dbReference type="InterPro" id="IPR029058">
    <property type="entry name" value="AB_hydrolase_fold"/>
</dbReference>
<evidence type="ECO:0000313" key="3">
    <source>
        <dbReference type="EMBL" id="AOA59975.1"/>
    </source>
</evidence>
<feature type="transmembrane region" description="Helical" evidence="1">
    <location>
        <begin position="178"/>
        <end position="202"/>
    </location>
</feature>
<dbReference type="EMBL" id="CP016895">
    <property type="protein sequence ID" value="AOA59975.1"/>
    <property type="molecule type" value="Genomic_DNA"/>
</dbReference>
<dbReference type="Gene3D" id="3.40.50.1820">
    <property type="entry name" value="alpha/beta hydrolase"/>
    <property type="match status" value="1"/>
</dbReference>
<name>A0A1B2M440_9GAMM</name>
<dbReference type="PRINTS" id="PR00111">
    <property type="entry name" value="ABHYDROLASE"/>
</dbReference>
<dbReference type="SUPFAM" id="SSF53474">
    <property type="entry name" value="alpha/beta-Hydrolases"/>
    <property type="match status" value="1"/>
</dbReference>
<sequence>MMTLVEQLAQFEVKHIDLAGVQQSYREAGQGPDLVLLHGISSGSGAWLKQLQALSPHFHVLAWDAPGYGQSDVLATDQPNALDYAHRLKAWLDALGVKQVILLGHSLGAMQAAAFQASYPEYVRALILANPAQGYYSADAAQQAEVYAKRPQMLQQLGAIGMAKLRGPHLAAHCSAEVLHLITVMMQGIGLAGFTAASYLLAYDAIKRYLRPQQAHTHVIKAMLDGITPPQDIQDLADQFQLQSCYALEQAGHLSYLDQATQFNQILLSLHDAKM</sequence>
<reference evidence="3 4" key="1">
    <citation type="submission" date="2016-08" db="EMBL/GenBank/DDBJ databases">
        <authorList>
            <person name="Seilhamer J.J."/>
        </authorList>
    </citation>
    <scope>NUCLEOTIDE SEQUENCE [LARGE SCALE GENOMIC DNA]</scope>
    <source>
        <strain evidence="3 4">BRTC-1</strain>
    </source>
</reference>
<accession>A0A1B2M440</accession>
<protein>
    <submittedName>
        <fullName evidence="3">Alpha/beta hydrolase</fullName>
    </submittedName>
</protein>
<dbReference type="PANTHER" id="PTHR43798">
    <property type="entry name" value="MONOACYLGLYCEROL LIPASE"/>
    <property type="match status" value="1"/>
</dbReference>
<dbReference type="InterPro" id="IPR000073">
    <property type="entry name" value="AB_hydrolase_1"/>
</dbReference>
<keyword evidence="1" id="KW-0812">Transmembrane</keyword>
<dbReference type="STRING" id="1789224.BFG52_11185"/>